<dbReference type="EC" id="3.2.1.31" evidence="3"/>
<evidence type="ECO:0000313" key="12">
    <source>
        <dbReference type="Proteomes" id="UP000494206"/>
    </source>
</evidence>
<dbReference type="Gene3D" id="2.60.120.260">
    <property type="entry name" value="Galactose-binding domain-like"/>
    <property type="match status" value="1"/>
</dbReference>
<dbReference type="NCBIfam" id="NF007538">
    <property type="entry name" value="PRK10150.1"/>
    <property type="match status" value="1"/>
</dbReference>
<evidence type="ECO:0000256" key="5">
    <source>
        <dbReference type="ARBA" id="ARBA00022801"/>
    </source>
</evidence>
<evidence type="ECO:0000313" key="11">
    <source>
        <dbReference type="EMBL" id="CAB3410919.1"/>
    </source>
</evidence>
<dbReference type="InterPro" id="IPR006103">
    <property type="entry name" value="Glyco_hydro_2_cat"/>
</dbReference>
<evidence type="ECO:0000256" key="1">
    <source>
        <dbReference type="ARBA" id="ARBA00003025"/>
    </source>
</evidence>
<dbReference type="SUPFAM" id="SSF51445">
    <property type="entry name" value="(Trans)glycosidases"/>
    <property type="match status" value="1"/>
</dbReference>
<evidence type="ECO:0000259" key="9">
    <source>
        <dbReference type="Pfam" id="PF02836"/>
    </source>
</evidence>
<dbReference type="InterPro" id="IPR006101">
    <property type="entry name" value="Glyco_hydro_2"/>
</dbReference>
<dbReference type="InterPro" id="IPR008979">
    <property type="entry name" value="Galactose-bd-like_sf"/>
</dbReference>
<dbReference type="Pfam" id="PF02837">
    <property type="entry name" value="Glyco_hydro_2_N"/>
    <property type="match status" value="1"/>
</dbReference>
<dbReference type="Gene3D" id="3.20.20.80">
    <property type="entry name" value="Glycosidases"/>
    <property type="match status" value="1"/>
</dbReference>
<accession>A0A8S1F534</accession>
<keyword evidence="7" id="KW-0732">Signal</keyword>
<feature type="signal peptide" evidence="7">
    <location>
        <begin position="1"/>
        <end position="17"/>
    </location>
</feature>
<keyword evidence="12" id="KW-1185">Reference proteome</keyword>
<dbReference type="InterPro" id="IPR006104">
    <property type="entry name" value="Glyco_hydro_2_N"/>
</dbReference>
<dbReference type="InterPro" id="IPR036156">
    <property type="entry name" value="Beta-gal/glucu_dom_sf"/>
</dbReference>
<protein>
    <recommendedName>
        <fullName evidence="4">Beta-glucuronidase</fullName>
        <ecNumber evidence="3">3.2.1.31</ecNumber>
    </recommendedName>
</protein>
<gene>
    <name evidence="11" type="ORF">CBOVIS_LOCUS12368</name>
</gene>
<dbReference type="FunFam" id="2.60.120.260:FF:000198">
    <property type="entry name" value="Beta-glucuronidase"/>
    <property type="match status" value="1"/>
</dbReference>
<evidence type="ECO:0000259" key="8">
    <source>
        <dbReference type="Pfam" id="PF00703"/>
    </source>
</evidence>
<dbReference type="Pfam" id="PF02836">
    <property type="entry name" value="Glyco_hydro_2_C"/>
    <property type="match status" value="1"/>
</dbReference>
<dbReference type="InterPro" id="IPR017853">
    <property type="entry name" value="GH"/>
</dbReference>
<name>A0A8S1F534_9PELO</name>
<dbReference type="GO" id="GO:0005975">
    <property type="term" value="P:carbohydrate metabolic process"/>
    <property type="evidence" value="ECO:0007669"/>
    <property type="project" value="InterPro"/>
</dbReference>
<feature type="domain" description="Glycosyl hydrolases family 2 sugar binding" evidence="10">
    <location>
        <begin position="30"/>
        <end position="218"/>
    </location>
</feature>
<dbReference type="Proteomes" id="UP000494206">
    <property type="component" value="Unassembled WGS sequence"/>
</dbReference>
<comment type="function">
    <text evidence="1">Plays an important role in the degradation of dermatan and keratan sulfates.</text>
</comment>
<dbReference type="EMBL" id="CADEPM010000011">
    <property type="protein sequence ID" value="CAB3410919.1"/>
    <property type="molecule type" value="Genomic_DNA"/>
</dbReference>
<organism evidence="11 12">
    <name type="scientific">Caenorhabditis bovis</name>
    <dbReference type="NCBI Taxonomy" id="2654633"/>
    <lineage>
        <taxon>Eukaryota</taxon>
        <taxon>Metazoa</taxon>
        <taxon>Ecdysozoa</taxon>
        <taxon>Nematoda</taxon>
        <taxon>Chromadorea</taxon>
        <taxon>Rhabditida</taxon>
        <taxon>Rhabditina</taxon>
        <taxon>Rhabditomorpha</taxon>
        <taxon>Rhabditoidea</taxon>
        <taxon>Rhabditidae</taxon>
        <taxon>Peloderinae</taxon>
        <taxon>Caenorhabditis</taxon>
    </lineage>
</organism>
<dbReference type="SUPFAM" id="SSF49785">
    <property type="entry name" value="Galactose-binding domain-like"/>
    <property type="match status" value="1"/>
</dbReference>
<dbReference type="PRINTS" id="PR00132">
    <property type="entry name" value="GLHYDRLASE2"/>
</dbReference>
<dbReference type="GO" id="GO:0030246">
    <property type="term" value="F:carbohydrate binding"/>
    <property type="evidence" value="ECO:0007669"/>
    <property type="project" value="TreeGrafter"/>
</dbReference>
<evidence type="ECO:0000256" key="4">
    <source>
        <dbReference type="ARBA" id="ARBA00016205"/>
    </source>
</evidence>
<evidence type="ECO:0000256" key="6">
    <source>
        <dbReference type="ARBA" id="ARBA00023295"/>
    </source>
</evidence>
<dbReference type="InterPro" id="IPR013783">
    <property type="entry name" value="Ig-like_fold"/>
</dbReference>
<keyword evidence="6" id="KW-0326">Glycosidase</keyword>
<dbReference type="InterPro" id="IPR006102">
    <property type="entry name" value="Ig-like_GH2"/>
</dbReference>
<feature type="chain" id="PRO_5035818406" description="Beta-glucuronidase" evidence="7">
    <location>
        <begin position="18"/>
        <end position="624"/>
    </location>
</feature>
<dbReference type="GO" id="GO:0005615">
    <property type="term" value="C:extracellular space"/>
    <property type="evidence" value="ECO:0007669"/>
    <property type="project" value="TreeGrafter"/>
</dbReference>
<reference evidence="11 12" key="1">
    <citation type="submission" date="2020-04" db="EMBL/GenBank/DDBJ databases">
        <authorList>
            <person name="Laetsch R D."/>
            <person name="Stevens L."/>
            <person name="Kumar S."/>
            <person name="Blaxter L. M."/>
        </authorList>
    </citation>
    <scope>NUCLEOTIDE SEQUENCE [LARGE SCALE GENOMIC DNA]</scope>
</reference>
<comment type="similarity">
    <text evidence="2">Belongs to the glycosyl hydrolase 2 family.</text>
</comment>
<evidence type="ECO:0000256" key="3">
    <source>
        <dbReference type="ARBA" id="ARBA00012761"/>
    </source>
</evidence>
<feature type="domain" description="Glycoside hydrolase family 2 immunoglobulin-like beta-sandwich" evidence="8">
    <location>
        <begin position="242"/>
        <end position="313"/>
    </location>
</feature>
<evidence type="ECO:0000259" key="10">
    <source>
        <dbReference type="Pfam" id="PF02837"/>
    </source>
</evidence>
<dbReference type="OrthoDB" id="408532at2759"/>
<evidence type="ECO:0000256" key="7">
    <source>
        <dbReference type="SAM" id="SignalP"/>
    </source>
</evidence>
<comment type="caution">
    <text evidence="11">The sequence shown here is derived from an EMBL/GenBank/DDBJ whole genome shotgun (WGS) entry which is preliminary data.</text>
</comment>
<dbReference type="GO" id="GO:0019391">
    <property type="term" value="P:glucuronoside catabolic process"/>
    <property type="evidence" value="ECO:0007669"/>
    <property type="project" value="TreeGrafter"/>
</dbReference>
<keyword evidence="5" id="KW-0378">Hydrolase</keyword>
<dbReference type="GO" id="GO:0004566">
    <property type="term" value="F:beta-glucuronidase activity"/>
    <property type="evidence" value="ECO:0007669"/>
    <property type="project" value="UniProtKB-EC"/>
</dbReference>
<dbReference type="Gene3D" id="2.60.40.10">
    <property type="entry name" value="Immunoglobulins"/>
    <property type="match status" value="1"/>
</dbReference>
<sequence>MKLILLGFLSFCTNSNALLAVQKNEARTYESLDGLWTFVVEKHNGGDIGIANEWNKKDLARFENATVMPVPSAYNDLGTDASLRDHIGWVWYEKSEMVPLRDSNLRHVLRFSSVNYYAVVYVNSELVTSHVGGHLPFEVDITSFVKFGTKNKFTVAVNNTLSWTTIPQGDFNYQKLSPRNISNQIISRLPEGAFKNIGNFDFFNYAGILRSVFLVKLPSVYVHNINIVADHTGSFYFEAAVANLDDSRVEAKIYDPNENIVFVMNGTKGEGVIENVKLWWPRGMGDPNLYTLEIAVLNGNAIVDVYREIFGFRTVSLTTTQILINTKPFYCLGFGMHEDFELNGRGFNQVVMTKDLNLLEWMGGNCYRTTHYPYAEERMAENDRRGIAVIVETPAVGLKGFSKVNNNLHIKMLTDMIDRDRNHPSVIAWSLANEPITSKKESRHYFKILVETAHGIDKTRPVTTVYGPTNFDNDQTADLMDFICVNRYYGWYIDMGYLNWVNQSVYWDLSLWKETFKKPIIVTEYGADSLPGLNQEPSINFSEQYQEQIIRETHHAFDALRRDHSIAGEMIWNFADFMTGMTTTRAVGNHKGIFTRTRQAKMAAYTLRQRYLRLHAQHSLELWS</sequence>
<dbReference type="AlphaFoldDB" id="A0A8S1F534"/>
<dbReference type="PANTHER" id="PTHR10066:SF67">
    <property type="entry name" value="BETA-GLUCURONIDASE"/>
    <property type="match status" value="1"/>
</dbReference>
<proteinExistence type="inferred from homology"/>
<evidence type="ECO:0000256" key="2">
    <source>
        <dbReference type="ARBA" id="ARBA00007401"/>
    </source>
</evidence>
<dbReference type="PANTHER" id="PTHR10066">
    <property type="entry name" value="BETA-GLUCURONIDASE"/>
    <property type="match status" value="1"/>
</dbReference>
<dbReference type="Pfam" id="PF00703">
    <property type="entry name" value="Glyco_hydro_2"/>
    <property type="match status" value="1"/>
</dbReference>
<feature type="domain" description="Glycoside hydrolase family 2 catalytic" evidence="9">
    <location>
        <begin position="315"/>
        <end position="615"/>
    </location>
</feature>
<dbReference type="FunFam" id="3.20.20.80:FF:000080">
    <property type="entry name" value="Beta-glucuronidase UidA"/>
    <property type="match status" value="1"/>
</dbReference>
<dbReference type="SUPFAM" id="SSF49303">
    <property type="entry name" value="beta-Galactosidase/glucuronidase domain"/>
    <property type="match status" value="1"/>
</dbReference>